<keyword evidence="2" id="KW-1185">Reference proteome</keyword>
<reference evidence="1 2" key="1">
    <citation type="journal article" date="2014" name="Genome Biol. Evol.">
        <title>The genome of the myxosporean Thelohanellus kitauei shows adaptations to nutrient acquisition within its fish host.</title>
        <authorList>
            <person name="Yang Y."/>
            <person name="Xiong J."/>
            <person name="Zhou Z."/>
            <person name="Huo F."/>
            <person name="Miao W."/>
            <person name="Ran C."/>
            <person name="Liu Y."/>
            <person name="Zhang J."/>
            <person name="Feng J."/>
            <person name="Wang M."/>
            <person name="Wang M."/>
            <person name="Wang L."/>
            <person name="Yao B."/>
        </authorList>
    </citation>
    <scope>NUCLEOTIDE SEQUENCE [LARGE SCALE GENOMIC DNA]</scope>
    <source>
        <strain evidence="1">Wuqing</strain>
    </source>
</reference>
<dbReference type="EMBL" id="JWZT01001011">
    <property type="protein sequence ID" value="KII73070.1"/>
    <property type="molecule type" value="Genomic_DNA"/>
</dbReference>
<accession>A0A0C2N9N9</accession>
<protein>
    <submittedName>
        <fullName evidence="1">Uncharacterized protein</fullName>
    </submittedName>
</protein>
<organism evidence="1 2">
    <name type="scientific">Thelohanellus kitauei</name>
    <name type="common">Myxosporean</name>
    <dbReference type="NCBI Taxonomy" id="669202"/>
    <lineage>
        <taxon>Eukaryota</taxon>
        <taxon>Metazoa</taxon>
        <taxon>Cnidaria</taxon>
        <taxon>Myxozoa</taxon>
        <taxon>Myxosporea</taxon>
        <taxon>Bivalvulida</taxon>
        <taxon>Platysporina</taxon>
        <taxon>Myxobolidae</taxon>
        <taxon>Thelohanellus</taxon>
    </lineage>
</organism>
<evidence type="ECO:0000313" key="1">
    <source>
        <dbReference type="EMBL" id="KII73070.1"/>
    </source>
</evidence>
<dbReference type="AlphaFoldDB" id="A0A0C2N9N9"/>
<proteinExistence type="predicted"/>
<dbReference type="Proteomes" id="UP000031668">
    <property type="component" value="Unassembled WGS sequence"/>
</dbReference>
<name>A0A0C2N9N9_THEKT</name>
<gene>
    <name evidence="1" type="ORF">RF11_12464</name>
</gene>
<dbReference type="OrthoDB" id="10506289at2759"/>
<evidence type="ECO:0000313" key="2">
    <source>
        <dbReference type="Proteomes" id="UP000031668"/>
    </source>
</evidence>
<comment type="caution">
    <text evidence="1">The sequence shown here is derived from an EMBL/GenBank/DDBJ whole genome shotgun (WGS) entry which is preliminary data.</text>
</comment>
<sequence>MFKRTIRITSKFGNNLTSEYPYLDIQVETDAEFQKWRYIFVAKGVLCEEIRLIYKMLNFPNISHEEMIRYEKICLILEKYLSVNRIKIQDLMTKILMKPVIYDFEDFCTYHLSTHVLMHNLNDLFKIDEENKIDVKIKIEVNQKLKDCYERLLEYMGKYSITYRPPALNFSEFSEEECIKYP</sequence>